<dbReference type="EMBL" id="JADFTS010000006">
    <property type="protein sequence ID" value="KAF9599988.1"/>
    <property type="molecule type" value="Genomic_DNA"/>
</dbReference>
<dbReference type="Proteomes" id="UP000631114">
    <property type="component" value="Unassembled WGS sequence"/>
</dbReference>
<keyword evidence="3" id="KW-1185">Reference proteome</keyword>
<feature type="signal peptide" evidence="1">
    <location>
        <begin position="1"/>
        <end position="17"/>
    </location>
</feature>
<organism evidence="2 3">
    <name type="scientific">Coptis chinensis</name>
    <dbReference type="NCBI Taxonomy" id="261450"/>
    <lineage>
        <taxon>Eukaryota</taxon>
        <taxon>Viridiplantae</taxon>
        <taxon>Streptophyta</taxon>
        <taxon>Embryophyta</taxon>
        <taxon>Tracheophyta</taxon>
        <taxon>Spermatophyta</taxon>
        <taxon>Magnoliopsida</taxon>
        <taxon>Ranunculales</taxon>
        <taxon>Ranunculaceae</taxon>
        <taxon>Coptidoideae</taxon>
        <taxon>Coptis</taxon>
    </lineage>
</organism>
<gene>
    <name evidence="2" type="ORF">IFM89_002023</name>
</gene>
<evidence type="ECO:0000313" key="3">
    <source>
        <dbReference type="Proteomes" id="UP000631114"/>
    </source>
</evidence>
<reference evidence="2 3" key="1">
    <citation type="submission" date="2020-10" db="EMBL/GenBank/DDBJ databases">
        <title>The Coptis chinensis genome and diversification of protoberbering-type alkaloids.</title>
        <authorList>
            <person name="Wang B."/>
            <person name="Shu S."/>
            <person name="Song C."/>
            <person name="Liu Y."/>
        </authorList>
    </citation>
    <scope>NUCLEOTIDE SEQUENCE [LARGE SCALE GENOMIC DNA]</scope>
    <source>
        <strain evidence="2">HL-2020</strain>
        <tissue evidence="2">Leaf</tissue>
    </source>
</reference>
<protein>
    <submittedName>
        <fullName evidence="2">Uncharacterized protein</fullName>
    </submittedName>
</protein>
<proteinExistence type="predicted"/>
<keyword evidence="1" id="KW-0732">Signal</keyword>
<evidence type="ECO:0000313" key="2">
    <source>
        <dbReference type="EMBL" id="KAF9599988.1"/>
    </source>
</evidence>
<evidence type="ECO:0000256" key="1">
    <source>
        <dbReference type="SAM" id="SignalP"/>
    </source>
</evidence>
<comment type="caution">
    <text evidence="2">The sequence shown here is derived from an EMBL/GenBank/DDBJ whole genome shotgun (WGS) entry which is preliminary data.</text>
</comment>
<name>A0A835HL07_9MAGN</name>
<feature type="chain" id="PRO_5032352742" evidence="1">
    <location>
        <begin position="18"/>
        <end position="85"/>
    </location>
</feature>
<dbReference type="AlphaFoldDB" id="A0A835HL07"/>
<accession>A0A835HL07</accession>
<sequence>MLCLLMVCATFAFQVEHQSHRNLLAISAGIKQKENIDTIVQKKISLLFYSTMIAMWTGGKILSGVTRPYISLLITKQNGKTPTHP</sequence>